<sequence>MLLLLYQAFGKVARDFLYLQEGKHFSIFIKASEGLRRQLENIDKSKVNVAGRPGSLFYWRNGLLVFLTRFGPGGKTIVMYKNTKGGLVYAELLYTGQRLSSNLFDEVKKLPNPSIFFVPGANIALLKAKNEDEFKELSSWRGIPSCQDKVFIKFSSGSLARFIPICP</sequence>
<accession>A0A177E8U7</accession>
<organism evidence="1 2">
    <name type="scientific">Thermodesulfatator autotrophicus</name>
    <dbReference type="NCBI Taxonomy" id="1795632"/>
    <lineage>
        <taxon>Bacteria</taxon>
        <taxon>Pseudomonadati</taxon>
        <taxon>Thermodesulfobacteriota</taxon>
        <taxon>Thermodesulfobacteria</taxon>
        <taxon>Thermodesulfobacteriales</taxon>
        <taxon>Thermodesulfatatoraceae</taxon>
        <taxon>Thermodesulfatator</taxon>
    </lineage>
</organism>
<reference evidence="1 2" key="1">
    <citation type="submission" date="2016-02" db="EMBL/GenBank/DDBJ databases">
        <title>Draft genome sequence of Thermodesulfatator sp. S606.</title>
        <authorList>
            <person name="Lai Q."/>
            <person name="Cao J."/>
            <person name="Dupont S."/>
            <person name="Shao Z."/>
            <person name="Jebbar M."/>
            <person name="Alain K."/>
        </authorList>
    </citation>
    <scope>NUCLEOTIDE SEQUENCE [LARGE SCALE GENOMIC DNA]</scope>
    <source>
        <strain evidence="1 2">S606</strain>
    </source>
</reference>
<evidence type="ECO:0000313" key="2">
    <source>
        <dbReference type="Proteomes" id="UP000076964"/>
    </source>
</evidence>
<name>A0A177E8U7_9BACT</name>
<dbReference type="AlphaFoldDB" id="A0A177E8U7"/>
<gene>
    <name evidence="1" type="ORF">TH606_02915</name>
</gene>
<comment type="caution">
    <text evidence="1">The sequence shown here is derived from an EMBL/GenBank/DDBJ whole genome shotgun (WGS) entry which is preliminary data.</text>
</comment>
<dbReference type="EMBL" id="LSFI01000009">
    <property type="protein sequence ID" value="OAG28218.1"/>
    <property type="molecule type" value="Genomic_DNA"/>
</dbReference>
<evidence type="ECO:0000313" key="1">
    <source>
        <dbReference type="EMBL" id="OAG28218.1"/>
    </source>
</evidence>
<dbReference type="STRING" id="1795632.TH606_02915"/>
<keyword evidence="2" id="KW-1185">Reference proteome</keyword>
<protein>
    <submittedName>
        <fullName evidence="1">Uncharacterized protein</fullName>
    </submittedName>
</protein>
<proteinExistence type="predicted"/>
<dbReference type="Proteomes" id="UP000076964">
    <property type="component" value="Unassembled WGS sequence"/>
</dbReference>